<dbReference type="InterPro" id="IPR025404">
    <property type="entry name" value="DUF4130"/>
</dbReference>
<reference evidence="2" key="1">
    <citation type="submission" date="2021-10" db="EMBL/GenBank/DDBJ databases">
        <title>Anaerobic single-cell dispensing facilitates the cultivation of human gut bacteria.</title>
        <authorList>
            <person name="Afrizal A."/>
        </authorList>
    </citation>
    <scope>NUCLEOTIDE SEQUENCE</scope>
    <source>
        <strain evidence="2">CLA-AA-H250</strain>
    </source>
</reference>
<sequence>MSDRTTVMYYYDGTYNGFLSCVFESFAEKETPAAILPVDEADQTCLFGAKYIETDLRRAERVRVSIPKKMGMEAQDILERAFFTCMPEKELRMLEFMRLGYKVGRGVCGRLTEPAVDKITKAVQFLEREAHLYLGFLRFAEYGDVLIAQIEPKNSVLPVIAPHFINRFSGEDFMIFDRTHKLALLYKDGATEFLQAEHIELPPESPEEEKFRAMWRTFYDTVGIEGRRNDLCRRTHMPKRYWNRMTEMRDKV</sequence>
<dbReference type="Proteomes" id="UP001199424">
    <property type="component" value="Unassembled WGS sequence"/>
</dbReference>
<keyword evidence="3" id="KW-1185">Reference proteome</keyword>
<dbReference type="RefSeq" id="WP_308449783.1">
    <property type="nucleotide sequence ID" value="NZ_JAJEQC010000012.1"/>
</dbReference>
<gene>
    <name evidence="2" type="ORF">LKD31_11330</name>
</gene>
<dbReference type="AlphaFoldDB" id="A0AAE3DI70"/>
<protein>
    <submittedName>
        <fullName evidence="2">TIGR03915 family putative DNA repair protein</fullName>
    </submittedName>
</protein>
<evidence type="ECO:0000259" key="1">
    <source>
        <dbReference type="Pfam" id="PF13566"/>
    </source>
</evidence>
<organism evidence="2 3">
    <name type="scientific">Hominenteromicrobium mulieris</name>
    <dbReference type="NCBI Taxonomy" id="2885357"/>
    <lineage>
        <taxon>Bacteria</taxon>
        <taxon>Bacillati</taxon>
        <taxon>Bacillota</taxon>
        <taxon>Clostridia</taxon>
        <taxon>Eubacteriales</taxon>
        <taxon>Oscillospiraceae</taxon>
        <taxon>Hominenteromicrobium</taxon>
    </lineage>
</organism>
<name>A0AAE3DI70_9FIRM</name>
<dbReference type="Pfam" id="PF13566">
    <property type="entry name" value="DUF4130"/>
    <property type="match status" value="1"/>
</dbReference>
<dbReference type="InterPro" id="IPR023875">
    <property type="entry name" value="DNA_repair_put"/>
</dbReference>
<proteinExistence type="predicted"/>
<evidence type="ECO:0000313" key="3">
    <source>
        <dbReference type="Proteomes" id="UP001199424"/>
    </source>
</evidence>
<comment type="caution">
    <text evidence="2">The sequence shown here is derived from an EMBL/GenBank/DDBJ whole genome shotgun (WGS) entry which is preliminary data.</text>
</comment>
<accession>A0AAE3DI70</accession>
<evidence type="ECO:0000313" key="2">
    <source>
        <dbReference type="EMBL" id="MCC2137598.1"/>
    </source>
</evidence>
<dbReference type="EMBL" id="JAJEQC010000012">
    <property type="protein sequence ID" value="MCC2137598.1"/>
    <property type="molecule type" value="Genomic_DNA"/>
</dbReference>
<feature type="domain" description="DUF4130" evidence="1">
    <location>
        <begin position="88"/>
        <end position="247"/>
    </location>
</feature>
<dbReference type="NCBIfam" id="TIGR03915">
    <property type="entry name" value="SAM_7_link_chp"/>
    <property type="match status" value="1"/>
</dbReference>